<dbReference type="Gene3D" id="2.160.20.10">
    <property type="entry name" value="Single-stranded right-handed beta-helix, Pectin lyase-like"/>
    <property type="match status" value="1"/>
</dbReference>
<dbReference type="InterPro" id="IPR011050">
    <property type="entry name" value="Pectin_lyase_fold/virulence"/>
</dbReference>
<name>A0A2G8TBC7_9BURK</name>
<evidence type="ECO:0000256" key="1">
    <source>
        <dbReference type="SAM" id="SignalP"/>
    </source>
</evidence>
<dbReference type="AlphaFoldDB" id="A0A2G8TBC7"/>
<evidence type="ECO:0000259" key="2">
    <source>
        <dbReference type="Pfam" id="PF07602"/>
    </source>
</evidence>
<feature type="domain" description="DUF1565" evidence="2">
    <location>
        <begin position="114"/>
        <end position="155"/>
    </location>
</feature>
<dbReference type="Pfam" id="PF07602">
    <property type="entry name" value="DUF1565"/>
    <property type="match status" value="1"/>
</dbReference>
<gene>
    <name evidence="3" type="ORF">CR105_19900</name>
</gene>
<evidence type="ECO:0000313" key="3">
    <source>
        <dbReference type="EMBL" id="PIL43279.1"/>
    </source>
</evidence>
<dbReference type="SMART" id="SM00710">
    <property type="entry name" value="PbH1"/>
    <property type="match status" value="6"/>
</dbReference>
<sequence length="451" mass="45820">MIKFATFASDVRVNALLCCSAAVLLTACGGGVSDTGAGQTQTAAVVVDSATSQFDATVAAPAFGADVNTTAVADAATSDALAAAAAEGETRMLASTVAVAAATPSIYHLYVSTTGNDSNTGTQAKPFRTITRAAKLAKPSTTVHVAAGAYNESVKTTLHGTATARIRYVSDTKWGAKVVGIGTEGMWTNNGNYTEISGFDITGPGRIGILNYASNTVVVNNHIHNLKISGGCSGSGGSGIVNANYSGMNGDIVNNVVHDIGVPGSCNGVQGIYSSNQGGLIYNNIVYRVSAFGIHLWHAASGVIIANNTVFANGSSGMGGGIVTGSGDSPGGMQLKNTKVINNIVYNNPGVSIKQYCYSGVNCIGSGNVTANNLVYGNGSGISLKTGTATGTITQNPLFINYQANGTGNYRLQSNSPAINKGVASSAPIYDMDNFLRPKGGALDIGAYESF</sequence>
<organism evidence="3 4">
    <name type="scientific">Massilia eurypsychrophila</name>
    <dbReference type="NCBI Taxonomy" id="1485217"/>
    <lineage>
        <taxon>Bacteria</taxon>
        <taxon>Pseudomonadati</taxon>
        <taxon>Pseudomonadota</taxon>
        <taxon>Betaproteobacteria</taxon>
        <taxon>Burkholderiales</taxon>
        <taxon>Oxalobacteraceae</taxon>
        <taxon>Telluria group</taxon>
        <taxon>Massilia</taxon>
    </lineage>
</organism>
<evidence type="ECO:0000313" key="4">
    <source>
        <dbReference type="Proteomes" id="UP000230390"/>
    </source>
</evidence>
<dbReference type="PROSITE" id="PS51257">
    <property type="entry name" value="PROKAR_LIPOPROTEIN"/>
    <property type="match status" value="1"/>
</dbReference>
<feature type="chain" id="PRO_5013748632" description="DUF1565 domain-containing protein" evidence="1">
    <location>
        <begin position="30"/>
        <end position="451"/>
    </location>
</feature>
<proteinExistence type="predicted"/>
<dbReference type="InterPro" id="IPR006626">
    <property type="entry name" value="PbH1"/>
</dbReference>
<protein>
    <recommendedName>
        <fullName evidence="2">DUF1565 domain-containing protein</fullName>
    </recommendedName>
</protein>
<dbReference type="InterPro" id="IPR011459">
    <property type="entry name" value="DUF1565"/>
</dbReference>
<dbReference type="NCBIfam" id="NF041518">
    <property type="entry name" value="choice_anch_Q"/>
    <property type="match status" value="1"/>
</dbReference>
<dbReference type="SUPFAM" id="SSF51126">
    <property type="entry name" value="Pectin lyase-like"/>
    <property type="match status" value="1"/>
</dbReference>
<dbReference type="OrthoDB" id="7300353at2"/>
<reference evidence="3 4" key="1">
    <citation type="submission" date="2017-10" db="EMBL/GenBank/DDBJ databases">
        <title>Massilia psychrophilum sp. nov., a novel purple-pigmented bacterium isolated from Tianshan glacier, Xinjiang Municipality, China.</title>
        <authorList>
            <person name="Wang H."/>
        </authorList>
    </citation>
    <scope>NUCLEOTIDE SEQUENCE [LARGE SCALE GENOMIC DNA]</scope>
    <source>
        <strain evidence="3 4">JCM 30074</strain>
    </source>
</reference>
<keyword evidence="1" id="KW-0732">Signal</keyword>
<dbReference type="InterPro" id="IPR059226">
    <property type="entry name" value="Choice_anch_Q_dom"/>
</dbReference>
<dbReference type="InterPro" id="IPR012334">
    <property type="entry name" value="Pectin_lyas_fold"/>
</dbReference>
<dbReference type="Proteomes" id="UP000230390">
    <property type="component" value="Unassembled WGS sequence"/>
</dbReference>
<keyword evidence="4" id="KW-1185">Reference proteome</keyword>
<comment type="caution">
    <text evidence="3">The sequence shown here is derived from an EMBL/GenBank/DDBJ whole genome shotgun (WGS) entry which is preliminary data.</text>
</comment>
<feature type="signal peptide" evidence="1">
    <location>
        <begin position="1"/>
        <end position="29"/>
    </location>
</feature>
<accession>A0A2G8TBC7</accession>
<dbReference type="EMBL" id="PDOC01000015">
    <property type="protein sequence ID" value="PIL43279.1"/>
    <property type="molecule type" value="Genomic_DNA"/>
</dbReference>